<dbReference type="CDD" id="cd00063">
    <property type="entry name" value="FN3"/>
    <property type="match status" value="1"/>
</dbReference>
<evidence type="ECO:0000313" key="2">
    <source>
        <dbReference type="EMBL" id="GAH64740.1"/>
    </source>
</evidence>
<feature type="non-terminal residue" evidence="2">
    <location>
        <position position="1"/>
    </location>
</feature>
<dbReference type="PROSITE" id="PS50853">
    <property type="entry name" value="FN3"/>
    <property type="match status" value="1"/>
</dbReference>
<proteinExistence type="predicted"/>
<sequence>TAFLATGLTPNTHYWFRVRAYNGVGNSGYTNVVDDTTLEAGDYTPTEFEKWIRDPSIEPVYLAEINPKMPFEGFPFMKDDDLVLCLPFDEGTGVTAYDKSKYGNNGSLENMEEGDWVDGVVGKALDFEIDDYVNIPGDPSLDTPNALTVEAWIYDPTEDQGHSINKDDGSANRVWIVRRETNTSVNWHVWNSDDVVTGFTPADSWAKDEWFHIACTAKVVGANIVMEVIFNGVSKGTTSFPGTAIKVATAHAIRISRSLGAYKRTNC</sequence>
<comment type="caution">
    <text evidence="2">The sequence shown here is derived from an EMBL/GenBank/DDBJ whole genome shotgun (WGS) entry which is preliminary data.</text>
</comment>
<organism evidence="2">
    <name type="scientific">marine sediment metagenome</name>
    <dbReference type="NCBI Taxonomy" id="412755"/>
    <lineage>
        <taxon>unclassified sequences</taxon>
        <taxon>metagenomes</taxon>
        <taxon>ecological metagenomes</taxon>
    </lineage>
</organism>
<feature type="domain" description="Fibronectin type-III" evidence="1">
    <location>
        <begin position="1"/>
        <end position="40"/>
    </location>
</feature>
<gene>
    <name evidence="2" type="ORF">S03H2_42723</name>
</gene>
<dbReference type="PANTHER" id="PTHR47635">
    <property type="entry name" value="CUB DOMAIN-CONTAINING PROTEIN"/>
    <property type="match status" value="1"/>
</dbReference>
<dbReference type="Gene3D" id="2.60.120.200">
    <property type="match status" value="1"/>
</dbReference>
<protein>
    <recommendedName>
        <fullName evidence="1">Fibronectin type-III domain-containing protein</fullName>
    </recommendedName>
</protein>
<dbReference type="AlphaFoldDB" id="X1I601"/>
<dbReference type="Pfam" id="PF13385">
    <property type="entry name" value="Laminin_G_3"/>
    <property type="match status" value="1"/>
</dbReference>
<dbReference type="EMBL" id="BARU01026612">
    <property type="protein sequence ID" value="GAH64740.1"/>
    <property type="molecule type" value="Genomic_DNA"/>
</dbReference>
<dbReference type="SUPFAM" id="SSF49265">
    <property type="entry name" value="Fibronectin type III"/>
    <property type="match status" value="1"/>
</dbReference>
<dbReference type="PANTHER" id="PTHR47635:SF2">
    <property type="entry name" value="LAMG-LIKE JELLYROLL FOLD DOMAIN-CONTAINING PROTEIN"/>
    <property type="match status" value="1"/>
</dbReference>
<dbReference type="InterPro" id="IPR036116">
    <property type="entry name" value="FN3_sf"/>
</dbReference>
<dbReference type="InterPro" id="IPR013783">
    <property type="entry name" value="Ig-like_fold"/>
</dbReference>
<dbReference type="Gene3D" id="2.60.40.10">
    <property type="entry name" value="Immunoglobulins"/>
    <property type="match status" value="1"/>
</dbReference>
<dbReference type="InterPro" id="IPR003961">
    <property type="entry name" value="FN3_dom"/>
</dbReference>
<dbReference type="InterPro" id="IPR013320">
    <property type="entry name" value="ConA-like_dom_sf"/>
</dbReference>
<dbReference type="SUPFAM" id="SSF49899">
    <property type="entry name" value="Concanavalin A-like lectins/glucanases"/>
    <property type="match status" value="1"/>
</dbReference>
<name>X1I601_9ZZZZ</name>
<reference evidence="2" key="1">
    <citation type="journal article" date="2014" name="Front. Microbiol.">
        <title>High frequency of phylogenetically diverse reductive dehalogenase-homologous genes in deep subseafloor sedimentary metagenomes.</title>
        <authorList>
            <person name="Kawai M."/>
            <person name="Futagami T."/>
            <person name="Toyoda A."/>
            <person name="Takaki Y."/>
            <person name="Nishi S."/>
            <person name="Hori S."/>
            <person name="Arai W."/>
            <person name="Tsubouchi T."/>
            <person name="Morono Y."/>
            <person name="Uchiyama I."/>
            <person name="Ito T."/>
            <person name="Fujiyama A."/>
            <person name="Inagaki F."/>
            <person name="Takami H."/>
        </authorList>
    </citation>
    <scope>NUCLEOTIDE SEQUENCE</scope>
    <source>
        <strain evidence="2">Expedition CK06-06</strain>
    </source>
</reference>
<evidence type="ECO:0000259" key="1">
    <source>
        <dbReference type="PROSITE" id="PS50853"/>
    </source>
</evidence>
<accession>X1I601</accession>